<dbReference type="SUPFAM" id="SSF53335">
    <property type="entry name" value="S-adenosyl-L-methionine-dependent methyltransferases"/>
    <property type="match status" value="1"/>
</dbReference>
<dbReference type="PANTHER" id="PTHR42912:SF93">
    <property type="entry name" value="N6-ADENOSINE-METHYLTRANSFERASE TMT1A"/>
    <property type="match status" value="1"/>
</dbReference>
<evidence type="ECO:0000259" key="1">
    <source>
        <dbReference type="Pfam" id="PF13847"/>
    </source>
</evidence>
<dbReference type="GO" id="GO:0008168">
    <property type="term" value="F:methyltransferase activity"/>
    <property type="evidence" value="ECO:0007669"/>
    <property type="project" value="TreeGrafter"/>
</dbReference>
<sequence length="269" mass="31539">MNYLKYIARTGRINQHPQGRLGTHLLLKKIPHTSEAKTILEIGCGTGHTAAILSNNPFIYYEGIDNMLEMIHFCNKRKKKLNLFNCNFKHHTKNSFPYQDNFFDIVICESVLAIQSPEQYKQIVTEAFRVLKDKGLFIFNETIWCPSTSSDTRQKINTISLSYFNIIQADESASLTSWETTLINHGFKIKHIEEIHDLEKTKYKFVINDFELKSLHYSDKMKYRTLFNPKELSLYLYFKIVNRKVKIEKGILESYIITCEKNSLTYEKP</sequence>
<dbReference type="PROSITE" id="PS00626">
    <property type="entry name" value="RCC1_2"/>
    <property type="match status" value="1"/>
</dbReference>
<dbReference type="KEGG" id="fse:DI487_08780"/>
<dbReference type="Pfam" id="PF13847">
    <property type="entry name" value="Methyltransf_31"/>
    <property type="match status" value="1"/>
</dbReference>
<evidence type="ECO:0000313" key="3">
    <source>
        <dbReference type="Proteomes" id="UP000245429"/>
    </source>
</evidence>
<name>A0A2U8QVM9_9FLAO</name>
<dbReference type="AlphaFoldDB" id="A0A2U8QVM9"/>
<evidence type="ECO:0000313" key="2">
    <source>
        <dbReference type="EMBL" id="AWM13946.1"/>
    </source>
</evidence>
<dbReference type="CDD" id="cd02440">
    <property type="entry name" value="AdoMet_MTases"/>
    <property type="match status" value="1"/>
</dbReference>
<dbReference type="InterPro" id="IPR025714">
    <property type="entry name" value="Methyltranfer_dom"/>
</dbReference>
<dbReference type="OrthoDB" id="9808140at2"/>
<reference evidence="2 3" key="1">
    <citation type="submission" date="2018-05" db="EMBL/GenBank/DDBJ databases">
        <title>Flavobacterium sp. MEBiC07310.</title>
        <authorList>
            <person name="Baek K."/>
        </authorList>
    </citation>
    <scope>NUCLEOTIDE SEQUENCE [LARGE SCALE GENOMIC DNA]</scope>
    <source>
        <strain evidence="2 3">MEBiC07310</strain>
    </source>
</reference>
<dbReference type="RefSeq" id="WP_109569313.1">
    <property type="nucleotide sequence ID" value="NZ_CP029463.1"/>
</dbReference>
<dbReference type="EMBL" id="CP029463">
    <property type="protein sequence ID" value="AWM13946.1"/>
    <property type="molecule type" value="Genomic_DNA"/>
</dbReference>
<accession>A0A2U8QVM9</accession>
<dbReference type="InterPro" id="IPR029063">
    <property type="entry name" value="SAM-dependent_MTases_sf"/>
</dbReference>
<dbReference type="PANTHER" id="PTHR42912">
    <property type="entry name" value="METHYLTRANSFERASE"/>
    <property type="match status" value="1"/>
</dbReference>
<feature type="domain" description="Methyltransferase" evidence="1">
    <location>
        <begin position="35"/>
        <end position="146"/>
    </location>
</feature>
<gene>
    <name evidence="2" type="ORF">DI487_08780</name>
</gene>
<dbReference type="InterPro" id="IPR050508">
    <property type="entry name" value="Methyltransf_Superfamily"/>
</dbReference>
<dbReference type="Proteomes" id="UP000245429">
    <property type="component" value="Chromosome"/>
</dbReference>
<proteinExistence type="predicted"/>
<protein>
    <recommendedName>
        <fullName evidence="1">Methyltransferase domain-containing protein</fullName>
    </recommendedName>
</protein>
<organism evidence="2 3">
    <name type="scientific">Flavobacterium sediminis</name>
    <dbReference type="NCBI Taxonomy" id="2201181"/>
    <lineage>
        <taxon>Bacteria</taxon>
        <taxon>Pseudomonadati</taxon>
        <taxon>Bacteroidota</taxon>
        <taxon>Flavobacteriia</taxon>
        <taxon>Flavobacteriales</taxon>
        <taxon>Flavobacteriaceae</taxon>
        <taxon>Flavobacterium</taxon>
    </lineage>
</organism>
<dbReference type="InterPro" id="IPR000408">
    <property type="entry name" value="Reg_chr_condens"/>
</dbReference>
<dbReference type="Gene3D" id="3.40.50.150">
    <property type="entry name" value="Vaccinia Virus protein VP39"/>
    <property type="match status" value="1"/>
</dbReference>
<keyword evidence="3" id="KW-1185">Reference proteome</keyword>